<dbReference type="Proteomes" id="UP000249354">
    <property type="component" value="Unassembled WGS sequence"/>
</dbReference>
<dbReference type="Gene3D" id="3.90.1570.10">
    <property type="entry name" value="tt1808, chain A"/>
    <property type="match status" value="1"/>
</dbReference>
<comment type="caution">
    <text evidence="3">The sequence shown here is derived from an EMBL/GenBank/DDBJ whole genome shotgun (WGS) entry which is preliminary data.</text>
</comment>
<sequence length="200" mass="22397">MTIAKNRLMTLEEYLDYDDGTDTAYELVDGILVEMTAEVDINILIASFLFSIFLKFVPYYYIRRGTEIVVAGRYANTRIPDLMVLAEEGVAALPSNKRSMVMFDMPAPALVVEVVSSSDTNKASRGRDYTRKKIEYAQRGIPEYWIIDPAQSVVLVLTLTDEIYQETKFAGDEAVRSPQFPALNLSASQILNAGMAQSKE</sequence>
<evidence type="ECO:0000313" key="3">
    <source>
        <dbReference type="EMBL" id="PZO20752.1"/>
    </source>
</evidence>
<dbReference type="InterPro" id="IPR012296">
    <property type="entry name" value="Nuclease_put_TT1808"/>
</dbReference>
<dbReference type="PANTHER" id="PTHR34107:SF2">
    <property type="entry name" value="SLL0888 PROTEIN"/>
    <property type="match status" value="1"/>
</dbReference>
<feature type="transmembrane region" description="Helical" evidence="1">
    <location>
        <begin position="41"/>
        <end position="62"/>
    </location>
</feature>
<reference evidence="4" key="1">
    <citation type="submission" date="2018-04" db="EMBL/GenBank/DDBJ databases">
        <authorList>
            <person name="Cornet L."/>
        </authorList>
    </citation>
    <scope>NUCLEOTIDE SEQUENCE [LARGE SCALE GENOMIC DNA]</scope>
</reference>
<gene>
    <name evidence="3" type="ORF">DCF25_06135</name>
</gene>
<evidence type="ECO:0000256" key="1">
    <source>
        <dbReference type="SAM" id="Phobius"/>
    </source>
</evidence>
<dbReference type="InterPro" id="IPR008538">
    <property type="entry name" value="Uma2"/>
</dbReference>
<dbReference type="EMBL" id="QBMC01000026">
    <property type="protein sequence ID" value="PZO20752.1"/>
    <property type="molecule type" value="Genomic_DNA"/>
</dbReference>
<dbReference type="Pfam" id="PF05685">
    <property type="entry name" value="Uma2"/>
    <property type="match status" value="1"/>
</dbReference>
<organism evidence="3 4">
    <name type="scientific">Leptolyngbya foveolarum</name>
    <dbReference type="NCBI Taxonomy" id="47253"/>
    <lineage>
        <taxon>Bacteria</taxon>
        <taxon>Bacillati</taxon>
        <taxon>Cyanobacteriota</taxon>
        <taxon>Cyanophyceae</taxon>
        <taxon>Leptolyngbyales</taxon>
        <taxon>Leptolyngbyaceae</taxon>
        <taxon>Leptolyngbya group</taxon>
        <taxon>Leptolyngbya</taxon>
    </lineage>
</organism>
<evidence type="ECO:0000313" key="4">
    <source>
        <dbReference type="Proteomes" id="UP000249354"/>
    </source>
</evidence>
<dbReference type="PANTHER" id="PTHR34107">
    <property type="entry name" value="SLL0198 PROTEIN-RELATED"/>
    <property type="match status" value="1"/>
</dbReference>
<name>A0A2W4UJW9_9CYAN</name>
<proteinExistence type="predicted"/>
<feature type="domain" description="Putative restriction endonuclease" evidence="2">
    <location>
        <begin position="11"/>
        <end position="186"/>
    </location>
</feature>
<dbReference type="AlphaFoldDB" id="A0A2W4UJW9"/>
<dbReference type="InterPro" id="IPR011335">
    <property type="entry name" value="Restrct_endonuc-II-like"/>
</dbReference>
<reference evidence="3 4" key="2">
    <citation type="submission" date="2018-06" db="EMBL/GenBank/DDBJ databases">
        <title>Metagenomic assembly of (sub)arctic Cyanobacteria and their associated microbiome from non-axenic cultures.</title>
        <authorList>
            <person name="Baurain D."/>
        </authorList>
    </citation>
    <scope>NUCLEOTIDE SEQUENCE [LARGE SCALE GENOMIC DNA]</scope>
    <source>
        <strain evidence="3">ULC129bin1</strain>
    </source>
</reference>
<keyword evidence="1" id="KW-0812">Transmembrane</keyword>
<keyword evidence="1" id="KW-0472">Membrane</keyword>
<accession>A0A2W4UJW9</accession>
<dbReference type="CDD" id="cd06260">
    <property type="entry name" value="DUF820-like"/>
    <property type="match status" value="1"/>
</dbReference>
<evidence type="ECO:0000259" key="2">
    <source>
        <dbReference type="Pfam" id="PF05685"/>
    </source>
</evidence>
<protein>
    <recommendedName>
        <fullName evidence="2">Putative restriction endonuclease domain-containing protein</fullName>
    </recommendedName>
</protein>
<keyword evidence="1" id="KW-1133">Transmembrane helix</keyword>
<dbReference type="SUPFAM" id="SSF52980">
    <property type="entry name" value="Restriction endonuclease-like"/>
    <property type="match status" value="1"/>
</dbReference>